<dbReference type="Pfam" id="PF01370">
    <property type="entry name" value="Epimerase"/>
    <property type="match status" value="1"/>
</dbReference>
<comment type="caution">
    <text evidence="2">The sequence shown here is derived from an EMBL/GenBank/DDBJ whole genome shotgun (WGS) entry which is preliminary data.</text>
</comment>
<sequence>MPLHVIVGAGPVGTALAHLLADSGEEVRVLTRSGGGPERAGVTRVRADASDAAELTRHARGAAVLYNCANPGPYTQWAEHWPPLAAALLRAAEDTGAVLAITGNLYGYGPVEGPITRDLPLAATDHKGRLRARMWREALARHEAGAVRVTEVRAADYIGAVRPANSVPLLYAAPALRGRPAFVFGDPDLPHSVSYVPDVARTLAAAAASERGWGRAWHVPSPPARTVRAMVADLAREAGARPPRVVRVPRPLLRLAFPVSPLLREVGDLLYQWDRPYVLDGAATTEEFGIEPTPWEEAVRETVRALGAGPAEASRPS</sequence>
<name>A0A853BJD8_9ACTN</name>
<dbReference type="Gene3D" id="3.40.50.720">
    <property type="entry name" value="NAD(P)-binding Rossmann-like Domain"/>
    <property type="match status" value="1"/>
</dbReference>
<proteinExistence type="predicted"/>
<dbReference type="AlphaFoldDB" id="A0A853BJD8"/>
<dbReference type="EMBL" id="JACCFO010000001">
    <property type="protein sequence ID" value="NYI95140.1"/>
    <property type="molecule type" value="Genomic_DNA"/>
</dbReference>
<accession>A0A853BJD8</accession>
<dbReference type="Proteomes" id="UP000575985">
    <property type="component" value="Unassembled WGS sequence"/>
</dbReference>
<protein>
    <submittedName>
        <fullName evidence="2">Nucleoside-diphosphate-sugar epimerase</fullName>
    </submittedName>
</protein>
<gene>
    <name evidence="2" type="ORF">HNR12_001417</name>
</gene>
<dbReference type="InterPro" id="IPR001509">
    <property type="entry name" value="Epimerase_deHydtase"/>
</dbReference>
<organism evidence="2 3">
    <name type="scientific">Streptomonospora nanhaiensis</name>
    <dbReference type="NCBI Taxonomy" id="1323731"/>
    <lineage>
        <taxon>Bacteria</taxon>
        <taxon>Bacillati</taxon>
        <taxon>Actinomycetota</taxon>
        <taxon>Actinomycetes</taxon>
        <taxon>Streptosporangiales</taxon>
        <taxon>Nocardiopsidaceae</taxon>
        <taxon>Streptomonospora</taxon>
    </lineage>
</organism>
<evidence type="ECO:0000259" key="1">
    <source>
        <dbReference type="Pfam" id="PF01370"/>
    </source>
</evidence>
<dbReference type="RefSeq" id="WP_179766719.1">
    <property type="nucleotide sequence ID" value="NZ_JACCFO010000001.1"/>
</dbReference>
<reference evidence="2 3" key="1">
    <citation type="submission" date="2020-07" db="EMBL/GenBank/DDBJ databases">
        <title>Sequencing the genomes of 1000 actinobacteria strains.</title>
        <authorList>
            <person name="Klenk H.-P."/>
        </authorList>
    </citation>
    <scope>NUCLEOTIDE SEQUENCE [LARGE SCALE GENOMIC DNA]</scope>
    <source>
        <strain evidence="2 3">DSM 45927</strain>
    </source>
</reference>
<keyword evidence="3" id="KW-1185">Reference proteome</keyword>
<evidence type="ECO:0000313" key="2">
    <source>
        <dbReference type="EMBL" id="NYI95140.1"/>
    </source>
</evidence>
<dbReference type="SUPFAM" id="SSF51735">
    <property type="entry name" value="NAD(P)-binding Rossmann-fold domains"/>
    <property type="match status" value="1"/>
</dbReference>
<dbReference type="InterPro" id="IPR036291">
    <property type="entry name" value="NAD(P)-bd_dom_sf"/>
</dbReference>
<feature type="domain" description="NAD-dependent epimerase/dehydratase" evidence="1">
    <location>
        <begin position="6"/>
        <end position="209"/>
    </location>
</feature>
<evidence type="ECO:0000313" key="3">
    <source>
        <dbReference type="Proteomes" id="UP000575985"/>
    </source>
</evidence>